<sequence length="211" mass="23705">MATGTEPELEFLSHNISDIWPEFLNRHRKHKSNGDSGDDDDDDDRLFQFCWRRQSCGSCLEASKACSWCAISSACIPNRSPFPLLAPLENYTLCPLGPHERWELRSTPLGCNVSTATFLTGVVSVLSTLVFVLVGWVMVMVMKMGWRGFVSMRRRKNGTGTGAGPGSGWEWMDGFRFVVGGRRWLNRMGQRRVVVVFDEGTEGGERRPLLV</sequence>
<dbReference type="OMA" id="WELRSTP"/>
<dbReference type="KEGG" id="pbl:PAAG_02986"/>
<keyword evidence="1" id="KW-1133">Transmembrane helix</keyword>
<dbReference type="eggNOG" id="ENOG502SXHK">
    <property type="taxonomic scope" value="Eukaryota"/>
</dbReference>
<evidence type="ECO:0000313" key="2">
    <source>
        <dbReference type="EMBL" id="EEH41423.1"/>
    </source>
</evidence>
<evidence type="ECO:0000256" key="1">
    <source>
        <dbReference type="SAM" id="Phobius"/>
    </source>
</evidence>
<evidence type="ECO:0000313" key="3">
    <source>
        <dbReference type="Proteomes" id="UP000002059"/>
    </source>
</evidence>
<protein>
    <recommendedName>
        <fullName evidence="4">PSI domain-containing protein</fullName>
    </recommendedName>
</protein>
<dbReference type="OrthoDB" id="4188718at2759"/>
<evidence type="ECO:0008006" key="4">
    <source>
        <dbReference type="Google" id="ProtNLM"/>
    </source>
</evidence>
<feature type="transmembrane region" description="Helical" evidence="1">
    <location>
        <begin position="118"/>
        <end position="146"/>
    </location>
</feature>
<dbReference type="GeneID" id="9097930"/>
<reference evidence="2 3" key="1">
    <citation type="journal article" date="2011" name="PLoS Genet.">
        <title>Comparative genomic analysis of human fungal pathogens causing paracoccidioidomycosis.</title>
        <authorList>
            <person name="Desjardins C.A."/>
            <person name="Champion M.D."/>
            <person name="Holder J.W."/>
            <person name="Muszewska A."/>
            <person name="Goldberg J."/>
            <person name="Bailao A.M."/>
            <person name="Brigido M.M."/>
            <person name="Ferreira M.E."/>
            <person name="Garcia A.M."/>
            <person name="Grynberg M."/>
            <person name="Gujja S."/>
            <person name="Heiman D.I."/>
            <person name="Henn M.R."/>
            <person name="Kodira C.D."/>
            <person name="Leon-Narvaez H."/>
            <person name="Longo L.V."/>
            <person name="Ma L.J."/>
            <person name="Malavazi I."/>
            <person name="Matsuo A.L."/>
            <person name="Morais F.V."/>
            <person name="Pereira M."/>
            <person name="Rodriguez-Brito S."/>
            <person name="Sakthikumar S."/>
            <person name="Salem-Izacc S.M."/>
            <person name="Sykes S.M."/>
            <person name="Teixeira M.M."/>
            <person name="Vallejo M.C."/>
            <person name="Walter M.E."/>
            <person name="Yandava C."/>
            <person name="Young S."/>
            <person name="Zeng Q."/>
            <person name="Zucker J."/>
            <person name="Felipe M.S."/>
            <person name="Goldman G.H."/>
            <person name="Haas B.J."/>
            <person name="McEwen J.G."/>
            <person name="Nino-Vega G."/>
            <person name="Puccia R."/>
            <person name="San-Blas G."/>
            <person name="Soares C.M."/>
            <person name="Birren B.W."/>
            <person name="Cuomo C.A."/>
        </authorList>
    </citation>
    <scope>NUCLEOTIDE SEQUENCE [LARGE SCALE GENOMIC DNA]</scope>
    <source>
        <strain evidence="3">ATCC MYA-826 / Pb01</strain>
    </source>
</reference>
<keyword evidence="1" id="KW-0472">Membrane</keyword>
<dbReference type="RefSeq" id="XP_002794441.1">
    <property type="nucleotide sequence ID" value="XM_002794395.2"/>
</dbReference>
<dbReference type="HOGENOM" id="CLU_113404_0_0_1"/>
<keyword evidence="1" id="KW-0812">Transmembrane</keyword>
<organism evidence="2 3">
    <name type="scientific">Paracoccidioides lutzii (strain ATCC MYA-826 / Pb01)</name>
    <name type="common">Paracoccidioides brasiliensis</name>
    <dbReference type="NCBI Taxonomy" id="502779"/>
    <lineage>
        <taxon>Eukaryota</taxon>
        <taxon>Fungi</taxon>
        <taxon>Dikarya</taxon>
        <taxon>Ascomycota</taxon>
        <taxon>Pezizomycotina</taxon>
        <taxon>Eurotiomycetes</taxon>
        <taxon>Eurotiomycetidae</taxon>
        <taxon>Onygenales</taxon>
        <taxon>Ajellomycetaceae</taxon>
        <taxon>Paracoccidioides</taxon>
    </lineage>
</organism>
<proteinExistence type="predicted"/>
<accession>C1GY32</accession>
<dbReference type="VEuPathDB" id="FungiDB:PAAG_02986"/>
<name>C1GY32_PARBA</name>
<keyword evidence="3" id="KW-1185">Reference proteome</keyword>
<dbReference type="AlphaFoldDB" id="C1GY32"/>
<gene>
    <name evidence="2" type="ORF">PAAG_02986</name>
</gene>
<dbReference type="Proteomes" id="UP000002059">
    <property type="component" value="Partially assembled WGS sequence"/>
</dbReference>
<dbReference type="EMBL" id="KN293999">
    <property type="protein sequence ID" value="EEH41423.1"/>
    <property type="molecule type" value="Genomic_DNA"/>
</dbReference>